<dbReference type="InterPro" id="IPR040690">
    <property type="entry name" value="FtsX_ECD"/>
</dbReference>
<evidence type="ECO:0000313" key="14">
    <source>
        <dbReference type="EMBL" id="PIY89470.1"/>
    </source>
</evidence>
<evidence type="ECO:0000256" key="7">
    <source>
        <dbReference type="ARBA" id="ARBA00022989"/>
    </source>
</evidence>
<comment type="similarity">
    <text evidence="2 10">Belongs to the ABC-4 integral membrane protein family. FtsX subfamily.</text>
</comment>
<dbReference type="AlphaFoldDB" id="A0A2M7R833"/>
<reference evidence="15" key="1">
    <citation type="submission" date="2017-09" db="EMBL/GenBank/DDBJ databases">
        <title>Depth-based differentiation of microbial function through sediment-hosted aquifers and enrichment of novel symbionts in the deep terrestrial subsurface.</title>
        <authorList>
            <person name="Probst A.J."/>
            <person name="Ladd B."/>
            <person name="Jarett J.K."/>
            <person name="Geller-Mcgrath D.E."/>
            <person name="Sieber C.M.K."/>
            <person name="Emerson J.B."/>
            <person name="Anantharaman K."/>
            <person name="Thomas B.C."/>
            <person name="Malmstrom R."/>
            <person name="Stieglmeier M."/>
            <person name="Klingl A."/>
            <person name="Woyke T."/>
            <person name="Ryan C.M."/>
            <person name="Banfield J.F."/>
        </authorList>
    </citation>
    <scope>NUCLEOTIDE SEQUENCE [LARGE SCALE GENOMIC DNA]</scope>
</reference>
<keyword evidence="8 10" id="KW-0472">Membrane</keyword>
<feature type="domain" description="FtsX extracellular" evidence="13">
    <location>
        <begin position="58"/>
        <end position="146"/>
    </location>
</feature>
<dbReference type="PANTHER" id="PTHR47755">
    <property type="entry name" value="CELL DIVISION PROTEIN FTSX"/>
    <property type="match status" value="1"/>
</dbReference>
<evidence type="ECO:0000256" key="1">
    <source>
        <dbReference type="ARBA" id="ARBA00004651"/>
    </source>
</evidence>
<dbReference type="EMBL" id="PFLW01000023">
    <property type="protein sequence ID" value="PIY89470.1"/>
    <property type="molecule type" value="Genomic_DNA"/>
</dbReference>
<evidence type="ECO:0000313" key="15">
    <source>
        <dbReference type="Proteomes" id="UP000230767"/>
    </source>
</evidence>
<accession>A0A2M7R833</accession>
<comment type="subcellular location">
    <subcellularLocation>
        <location evidence="1">Cell membrane</location>
        <topology evidence="1">Multi-pass membrane protein</topology>
    </subcellularLocation>
</comment>
<feature type="transmembrane region" description="Helical" evidence="11">
    <location>
        <begin position="21"/>
        <end position="43"/>
    </location>
</feature>
<keyword evidence="5 10" id="KW-0132">Cell division</keyword>
<sequence length="302" mass="33980">MFTSLKRIFHFGWINFSRNPGPNLAVIFVLVIVISLVTSLYLFQRPAKFLIEAIQKKVDVSVYFKENSSEEEIFKISQQISKIPEVKSTEYISKAEALEKFTERHKEDPVLMESLEELGINPFLASLSIKALDTSSYEGIISFLEKEEFKPLVEKIDYYQKKSVLQKLLFINYQVNKFGIIFSIFLAAIAILVGFSQIQLSLYNSKQEIGTMRLVGASNFFIRGPFIVQGIIIGIFAALITALIFGGALFLLNPKIESFVPGLNLLGFFTGHIFVILLIQIITGVSIGVLASSIAIRKYLKV</sequence>
<evidence type="ECO:0000256" key="3">
    <source>
        <dbReference type="ARBA" id="ARBA00021907"/>
    </source>
</evidence>
<protein>
    <recommendedName>
        <fullName evidence="3 10">Cell division protein FtsX</fullName>
    </recommendedName>
</protein>
<dbReference type="Pfam" id="PF02687">
    <property type="entry name" value="FtsX"/>
    <property type="match status" value="1"/>
</dbReference>
<organism evidence="14 15">
    <name type="scientific">Candidatus Nealsonbacteria bacterium CG_4_10_14_0_8_um_filter_37_14</name>
    <dbReference type="NCBI Taxonomy" id="1974684"/>
    <lineage>
        <taxon>Bacteria</taxon>
        <taxon>Candidatus Nealsoniibacteriota</taxon>
    </lineage>
</organism>
<proteinExistence type="inferred from homology"/>
<evidence type="ECO:0000256" key="8">
    <source>
        <dbReference type="ARBA" id="ARBA00023136"/>
    </source>
</evidence>
<evidence type="ECO:0000256" key="5">
    <source>
        <dbReference type="ARBA" id="ARBA00022618"/>
    </source>
</evidence>
<dbReference type="GO" id="GO:0005886">
    <property type="term" value="C:plasma membrane"/>
    <property type="evidence" value="ECO:0007669"/>
    <property type="project" value="UniProtKB-SubCell"/>
</dbReference>
<dbReference type="Pfam" id="PF18075">
    <property type="entry name" value="FtsX_ECD"/>
    <property type="match status" value="1"/>
</dbReference>
<evidence type="ECO:0000256" key="6">
    <source>
        <dbReference type="ARBA" id="ARBA00022692"/>
    </source>
</evidence>
<feature type="transmembrane region" description="Helical" evidence="11">
    <location>
        <begin position="224"/>
        <end position="252"/>
    </location>
</feature>
<comment type="caution">
    <text evidence="14">The sequence shown here is derived from an EMBL/GenBank/DDBJ whole genome shotgun (WGS) entry which is preliminary data.</text>
</comment>
<evidence type="ECO:0000256" key="4">
    <source>
        <dbReference type="ARBA" id="ARBA00022475"/>
    </source>
</evidence>
<keyword evidence="9 10" id="KW-0131">Cell cycle</keyword>
<dbReference type="InterPro" id="IPR004513">
    <property type="entry name" value="FtsX"/>
</dbReference>
<gene>
    <name evidence="14" type="ORF">COY73_00765</name>
</gene>
<evidence type="ECO:0000256" key="10">
    <source>
        <dbReference type="PIRNR" id="PIRNR003097"/>
    </source>
</evidence>
<evidence type="ECO:0000256" key="2">
    <source>
        <dbReference type="ARBA" id="ARBA00007379"/>
    </source>
</evidence>
<feature type="domain" description="ABC3 transporter permease C-terminal" evidence="12">
    <location>
        <begin position="180"/>
        <end position="300"/>
    </location>
</feature>
<evidence type="ECO:0000259" key="12">
    <source>
        <dbReference type="Pfam" id="PF02687"/>
    </source>
</evidence>
<dbReference type="PIRSF" id="PIRSF003097">
    <property type="entry name" value="FtsX"/>
    <property type="match status" value="1"/>
</dbReference>
<keyword evidence="6 11" id="KW-0812">Transmembrane</keyword>
<dbReference type="PANTHER" id="PTHR47755:SF1">
    <property type="entry name" value="CELL DIVISION PROTEIN FTSX"/>
    <property type="match status" value="1"/>
</dbReference>
<name>A0A2M7R833_9BACT</name>
<evidence type="ECO:0000259" key="13">
    <source>
        <dbReference type="Pfam" id="PF18075"/>
    </source>
</evidence>
<dbReference type="GO" id="GO:0051301">
    <property type="term" value="P:cell division"/>
    <property type="evidence" value="ECO:0007669"/>
    <property type="project" value="UniProtKB-KW"/>
</dbReference>
<feature type="transmembrane region" description="Helical" evidence="11">
    <location>
        <begin position="178"/>
        <end position="203"/>
    </location>
</feature>
<evidence type="ECO:0000256" key="11">
    <source>
        <dbReference type="SAM" id="Phobius"/>
    </source>
</evidence>
<feature type="transmembrane region" description="Helical" evidence="11">
    <location>
        <begin position="272"/>
        <end position="296"/>
    </location>
</feature>
<dbReference type="InterPro" id="IPR003838">
    <property type="entry name" value="ABC3_permease_C"/>
</dbReference>
<evidence type="ECO:0000256" key="9">
    <source>
        <dbReference type="ARBA" id="ARBA00023306"/>
    </source>
</evidence>
<keyword evidence="4 10" id="KW-1003">Cell membrane</keyword>
<keyword evidence="7 11" id="KW-1133">Transmembrane helix</keyword>
<dbReference type="Proteomes" id="UP000230767">
    <property type="component" value="Unassembled WGS sequence"/>
</dbReference>
<dbReference type="Gene3D" id="3.30.70.3040">
    <property type="match status" value="1"/>
</dbReference>